<keyword evidence="3" id="KW-1185">Reference proteome</keyword>
<dbReference type="EMBL" id="SMKP01000173">
    <property type="protein sequence ID" value="TDD13505.1"/>
    <property type="molecule type" value="Genomic_DNA"/>
</dbReference>
<name>A0A4R4WDN7_9ACTN</name>
<comment type="caution">
    <text evidence="2">The sequence shown here is derived from an EMBL/GenBank/DDBJ whole genome shotgun (WGS) entry which is preliminary data.</text>
</comment>
<dbReference type="RefSeq" id="WP_132516324.1">
    <property type="nucleotide sequence ID" value="NZ_SMKP01000173.1"/>
</dbReference>
<sequence length="72" mass="7025">MTTQVGISVGIAGLVTVAAAVSGGSAALEALVSGYRAALLGSTVLSALALVAALALLPRREEPAREDLPVPA</sequence>
<keyword evidence="1" id="KW-0812">Transmembrane</keyword>
<dbReference type="Proteomes" id="UP000294543">
    <property type="component" value="Unassembled WGS sequence"/>
</dbReference>
<gene>
    <name evidence="2" type="ORF">E1294_40835</name>
</gene>
<keyword evidence="1" id="KW-0472">Membrane</keyword>
<evidence type="ECO:0000313" key="3">
    <source>
        <dbReference type="Proteomes" id="UP000294543"/>
    </source>
</evidence>
<dbReference type="AlphaFoldDB" id="A0A4R4WDN7"/>
<reference evidence="2 3" key="1">
    <citation type="submission" date="2019-03" db="EMBL/GenBank/DDBJ databases">
        <title>Draft genome sequences of novel Actinobacteria.</title>
        <authorList>
            <person name="Sahin N."/>
            <person name="Ay H."/>
            <person name="Saygin H."/>
        </authorList>
    </citation>
    <scope>NUCLEOTIDE SEQUENCE [LARGE SCALE GENOMIC DNA]</scope>
    <source>
        <strain evidence="2 3">KC712</strain>
    </source>
</reference>
<organism evidence="2 3">
    <name type="scientific">Nonomuraea diastatica</name>
    <dbReference type="NCBI Taxonomy" id="1848329"/>
    <lineage>
        <taxon>Bacteria</taxon>
        <taxon>Bacillati</taxon>
        <taxon>Actinomycetota</taxon>
        <taxon>Actinomycetes</taxon>
        <taxon>Streptosporangiales</taxon>
        <taxon>Streptosporangiaceae</taxon>
        <taxon>Nonomuraea</taxon>
    </lineage>
</organism>
<protein>
    <submittedName>
        <fullName evidence="2">Uncharacterized protein</fullName>
    </submittedName>
</protein>
<keyword evidence="1" id="KW-1133">Transmembrane helix</keyword>
<feature type="transmembrane region" description="Helical" evidence="1">
    <location>
        <begin position="37"/>
        <end position="57"/>
    </location>
</feature>
<evidence type="ECO:0000313" key="2">
    <source>
        <dbReference type="EMBL" id="TDD13505.1"/>
    </source>
</evidence>
<proteinExistence type="predicted"/>
<accession>A0A4R4WDN7</accession>
<evidence type="ECO:0000256" key="1">
    <source>
        <dbReference type="SAM" id="Phobius"/>
    </source>
</evidence>